<evidence type="ECO:0000313" key="9">
    <source>
        <dbReference type="Proteomes" id="UP000015453"/>
    </source>
</evidence>
<dbReference type="PANTHER" id="PTHR47264">
    <property type="entry name" value="OS01G0128800 PROTEIN"/>
    <property type="match status" value="1"/>
</dbReference>
<feature type="non-terminal residue" evidence="8">
    <location>
        <position position="1"/>
    </location>
</feature>
<feature type="domain" description="SMP-LTD" evidence="7">
    <location>
        <begin position="65"/>
        <end position="229"/>
    </location>
</feature>
<sequence>KHLLLPALIPVLMIVCGVEEWIWLLLLPLAVWATLQRGNYQRRILAEQLNKKWMQMALHTSAVTPLEQCEWLNKLCLEAWPNYINPKLSLQFASIVERRLKQRKPKLIEKIELLEFSLGSRPPLFGLDGTRWTTSGDQRIMHTSFDWDADGVNILIFAKLGKPLRGTAKIVVNSIHIKGDLLLMPILEGKAFVYSFVSTPEIRLGVAFGSGGSQSLPATELPGVSSWLV</sequence>
<dbReference type="CDD" id="cd21669">
    <property type="entry name" value="SMP_SF"/>
    <property type="match status" value="1"/>
</dbReference>
<evidence type="ECO:0000313" key="8">
    <source>
        <dbReference type="EMBL" id="EPS58478.1"/>
    </source>
</evidence>
<keyword evidence="6" id="KW-0812">Transmembrane</keyword>
<dbReference type="InterPro" id="IPR031468">
    <property type="entry name" value="SMP_LBD"/>
</dbReference>
<dbReference type="OrthoDB" id="270970at2759"/>
<evidence type="ECO:0000256" key="5">
    <source>
        <dbReference type="ARBA" id="ARBA00023136"/>
    </source>
</evidence>
<feature type="transmembrane region" description="Helical" evidence="6">
    <location>
        <begin position="12"/>
        <end position="35"/>
    </location>
</feature>
<evidence type="ECO:0000256" key="1">
    <source>
        <dbReference type="ARBA" id="ARBA00004370"/>
    </source>
</evidence>
<dbReference type="GO" id="GO:0008289">
    <property type="term" value="F:lipid binding"/>
    <property type="evidence" value="ECO:0007669"/>
    <property type="project" value="UniProtKB-KW"/>
</dbReference>
<comment type="subcellular location">
    <subcellularLocation>
        <location evidence="1">Membrane</location>
    </subcellularLocation>
</comment>
<keyword evidence="9" id="KW-1185">Reference proteome</keyword>
<organism evidence="8 9">
    <name type="scientific">Genlisea aurea</name>
    <dbReference type="NCBI Taxonomy" id="192259"/>
    <lineage>
        <taxon>Eukaryota</taxon>
        <taxon>Viridiplantae</taxon>
        <taxon>Streptophyta</taxon>
        <taxon>Embryophyta</taxon>
        <taxon>Tracheophyta</taxon>
        <taxon>Spermatophyta</taxon>
        <taxon>Magnoliopsida</taxon>
        <taxon>eudicotyledons</taxon>
        <taxon>Gunneridae</taxon>
        <taxon>Pentapetalae</taxon>
        <taxon>asterids</taxon>
        <taxon>lamiids</taxon>
        <taxon>Lamiales</taxon>
        <taxon>Lentibulariaceae</taxon>
        <taxon>Genlisea</taxon>
    </lineage>
</organism>
<dbReference type="GO" id="GO:0016020">
    <property type="term" value="C:membrane"/>
    <property type="evidence" value="ECO:0007669"/>
    <property type="project" value="UniProtKB-SubCell"/>
</dbReference>
<dbReference type="Proteomes" id="UP000015453">
    <property type="component" value="Unassembled WGS sequence"/>
</dbReference>
<keyword evidence="3" id="KW-0445">Lipid transport</keyword>
<evidence type="ECO:0000256" key="4">
    <source>
        <dbReference type="ARBA" id="ARBA00023121"/>
    </source>
</evidence>
<dbReference type="EMBL" id="AUSU01009179">
    <property type="protein sequence ID" value="EPS58478.1"/>
    <property type="molecule type" value="Genomic_DNA"/>
</dbReference>
<keyword evidence="5 6" id="KW-0472">Membrane</keyword>
<dbReference type="PANTHER" id="PTHR47264:SF3">
    <property type="entry name" value="SYNAPTOTAGMIN-5 ISOFORM X1"/>
    <property type="match status" value="1"/>
</dbReference>
<keyword evidence="2" id="KW-0813">Transport</keyword>
<reference evidence="8 9" key="1">
    <citation type="journal article" date="2013" name="BMC Genomics">
        <title>The miniature genome of a carnivorous plant Genlisea aurea contains a low number of genes and short non-coding sequences.</title>
        <authorList>
            <person name="Leushkin E.V."/>
            <person name="Sutormin R.A."/>
            <person name="Nabieva E.R."/>
            <person name="Penin A.A."/>
            <person name="Kondrashov A.S."/>
            <person name="Logacheva M.D."/>
        </authorList>
    </citation>
    <scope>NUCLEOTIDE SEQUENCE [LARGE SCALE GENOMIC DNA]</scope>
</reference>
<comment type="caution">
    <text evidence="8">The sequence shown here is derived from an EMBL/GenBank/DDBJ whole genome shotgun (WGS) entry which is preliminary data.</text>
</comment>
<gene>
    <name evidence="8" type="ORF">M569_16336</name>
</gene>
<evidence type="ECO:0000259" key="7">
    <source>
        <dbReference type="PROSITE" id="PS51847"/>
    </source>
</evidence>
<accession>S8D745</accession>
<evidence type="ECO:0000256" key="2">
    <source>
        <dbReference type="ARBA" id="ARBA00022448"/>
    </source>
</evidence>
<protein>
    <recommendedName>
        <fullName evidence="7">SMP-LTD domain-containing protein</fullName>
    </recommendedName>
</protein>
<feature type="non-terminal residue" evidence="8">
    <location>
        <position position="229"/>
    </location>
</feature>
<proteinExistence type="predicted"/>
<evidence type="ECO:0000256" key="3">
    <source>
        <dbReference type="ARBA" id="ARBA00023055"/>
    </source>
</evidence>
<dbReference type="AlphaFoldDB" id="S8D745"/>
<evidence type="ECO:0000256" key="6">
    <source>
        <dbReference type="SAM" id="Phobius"/>
    </source>
</evidence>
<keyword evidence="6" id="KW-1133">Transmembrane helix</keyword>
<dbReference type="PROSITE" id="PS51847">
    <property type="entry name" value="SMP"/>
    <property type="match status" value="1"/>
</dbReference>
<dbReference type="GO" id="GO:0006869">
    <property type="term" value="P:lipid transport"/>
    <property type="evidence" value="ECO:0007669"/>
    <property type="project" value="UniProtKB-KW"/>
</dbReference>
<name>S8D745_9LAMI</name>
<keyword evidence="4" id="KW-0446">Lipid-binding</keyword>